<evidence type="ECO:0000259" key="1">
    <source>
        <dbReference type="PROSITE" id="PS50011"/>
    </source>
</evidence>
<reference evidence="2" key="3">
    <citation type="submission" date="2015-02" db="UniProtKB">
        <authorList>
            <consortium name="EnsemblProtists"/>
        </authorList>
    </citation>
    <scope>IDENTIFICATION</scope>
    <source>
        <strain evidence="2">DAOM BR144</strain>
    </source>
</reference>
<keyword evidence="3" id="KW-1185">Reference proteome</keyword>
<protein>
    <recommendedName>
        <fullName evidence="1">Protein kinase domain-containing protein</fullName>
    </recommendedName>
</protein>
<dbReference type="Proteomes" id="UP000019132">
    <property type="component" value="Unassembled WGS sequence"/>
</dbReference>
<reference evidence="3" key="2">
    <citation type="submission" date="2010-04" db="EMBL/GenBank/DDBJ databases">
        <authorList>
            <person name="Buell R."/>
            <person name="Hamilton J."/>
            <person name="Hostetler J."/>
        </authorList>
    </citation>
    <scope>NUCLEOTIDE SEQUENCE [LARGE SCALE GENOMIC DNA]</scope>
    <source>
        <strain evidence="3">DAOM:BR144</strain>
    </source>
</reference>
<dbReference type="EMBL" id="GL376564">
    <property type="status" value="NOT_ANNOTATED_CDS"/>
    <property type="molecule type" value="Genomic_DNA"/>
</dbReference>
<evidence type="ECO:0000313" key="3">
    <source>
        <dbReference type="Proteomes" id="UP000019132"/>
    </source>
</evidence>
<feature type="domain" description="Protein kinase" evidence="1">
    <location>
        <begin position="166"/>
        <end position="351"/>
    </location>
</feature>
<accession>K3WJ06</accession>
<dbReference type="PROSITE" id="PS50011">
    <property type="entry name" value="PROTEIN_KINASE_DOM"/>
    <property type="match status" value="1"/>
</dbReference>
<dbReference type="VEuPathDB" id="FungiDB:PYU1_G004937"/>
<dbReference type="GO" id="GO:0004672">
    <property type="term" value="F:protein kinase activity"/>
    <property type="evidence" value="ECO:0007669"/>
    <property type="project" value="InterPro"/>
</dbReference>
<dbReference type="HOGENOM" id="CLU_777262_0_0_1"/>
<dbReference type="SUPFAM" id="SSF56112">
    <property type="entry name" value="Protein kinase-like (PK-like)"/>
    <property type="match status" value="1"/>
</dbReference>
<proteinExistence type="predicted"/>
<organism evidence="2 3">
    <name type="scientific">Globisporangium ultimum (strain ATCC 200006 / CBS 805.95 / DAOM BR144)</name>
    <name type="common">Pythium ultimum</name>
    <dbReference type="NCBI Taxonomy" id="431595"/>
    <lineage>
        <taxon>Eukaryota</taxon>
        <taxon>Sar</taxon>
        <taxon>Stramenopiles</taxon>
        <taxon>Oomycota</taxon>
        <taxon>Peronosporomycetes</taxon>
        <taxon>Pythiales</taxon>
        <taxon>Pythiaceae</taxon>
        <taxon>Globisporangium</taxon>
    </lineage>
</organism>
<dbReference type="EnsemblProtists" id="PYU1_T004948">
    <property type="protein sequence ID" value="PYU1_T004948"/>
    <property type="gene ID" value="PYU1_G004937"/>
</dbReference>
<dbReference type="Gene3D" id="1.10.510.10">
    <property type="entry name" value="Transferase(Phosphotransferase) domain 1"/>
    <property type="match status" value="1"/>
</dbReference>
<evidence type="ECO:0000313" key="2">
    <source>
        <dbReference type="EnsemblProtists" id="PYU1_T004948"/>
    </source>
</evidence>
<sequence length="351" mass="40119">MLALCSEATEFREMFEHAVIRMQDVCVQLQDQEAALLDLCEVVAFAETIYNCCRLILKYTSKPDPLSRFLCSRAMTSVIEDIHDGLDHSIRVFRLLNTALDCRCQWKSDRKRQVSRFKDVLSSDAQVNCGLFFDENGLMMRKSRNRAKEAATLLMNELKNSSDFYDINGLEVVQGALNRLIRICGLQAPSLPEWFVPRNDVEILDDHTEDEHFALSASAGKTFDGRYKNMNVILTKIGVNQLKSFASRWYPLRHPRVLGLYGTCHIAEASMGLLVLQCFRDAATLLEVVSISRYRSFMWQKLYEVALGLQYLHERNVIHGDIGRNTFVIGADMNAKIMGFERPRIEPGWCA</sequence>
<reference evidence="3" key="1">
    <citation type="journal article" date="2010" name="Genome Biol.">
        <title>Genome sequence of the necrotrophic plant pathogen Pythium ultimum reveals original pathogenicity mechanisms and effector repertoire.</title>
        <authorList>
            <person name="Levesque C.A."/>
            <person name="Brouwer H."/>
            <person name="Cano L."/>
            <person name="Hamilton J.P."/>
            <person name="Holt C."/>
            <person name="Huitema E."/>
            <person name="Raffaele S."/>
            <person name="Robideau G.P."/>
            <person name="Thines M."/>
            <person name="Win J."/>
            <person name="Zerillo M.M."/>
            <person name="Beakes G.W."/>
            <person name="Boore J.L."/>
            <person name="Busam D."/>
            <person name="Dumas B."/>
            <person name="Ferriera S."/>
            <person name="Fuerstenberg S.I."/>
            <person name="Gachon C.M."/>
            <person name="Gaulin E."/>
            <person name="Govers F."/>
            <person name="Grenville-Briggs L."/>
            <person name="Horner N."/>
            <person name="Hostetler J."/>
            <person name="Jiang R.H."/>
            <person name="Johnson J."/>
            <person name="Krajaejun T."/>
            <person name="Lin H."/>
            <person name="Meijer H.J."/>
            <person name="Moore B."/>
            <person name="Morris P."/>
            <person name="Phuntmart V."/>
            <person name="Puiu D."/>
            <person name="Shetty J."/>
            <person name="Stajich J.E."/>
            <person name="Tripathy S."/>
            <person name="Wawra S."/>
            <person name="van West P."/>
            <person name="Whitty B.R."/>
            <person name="Coutinho P.M."/>
            <person name="Henrissat B."/>
            <person name="Martin F."/>
            <person name="Thomas P.D."/>
            <person name="Tyler B.M."/>
            <person name="De Vries R.P."/>
            <person name="Kamoun S."/>
            <person name="Yandell M."/>
            <person name="Tisserat N."/>
            <person name="Buell C.R."/>
        </authorList>
    </citation>
    <scope>NUCLEOTIDE SEQUENCE</scope>
    <source>
        <strain evidence="3">DAOM:BR144</strain>
    </source>
</reference>
<dbReference type="InterPro" id="IPR001245">
    <property type="entry name" value="Ser-Thr/Tyr_kinase_cat_dom"/>
</dbReference>
<dbReference type="Pfam" id="PF07714">
    <property type="entry name" value="PK_Tyr_Ser-Thr"/>
    <property type="match status" value="1"/>
</dbReference>
<dbReference type="InterPro" id="IPR000719">
    <property type="entry name" value="Prot_kinase_dom"/>
</dbReference>
<dbReference type="InParanoid" id="K3WJ06"/>
<dbReference type="GO" id="GO:0005524">
    <property type="term" value="F:ATP binding"/>
    <property type="evidence" value="ECO:0007669"/>
    <property type="project" value="InterPro"/>
</dbReference>
<dbReference type="InterPro" id="IPR011009">
    <property type="entry name" value="Kinase-like_dom_sf"/>
</dbReference>
<dbReference type="AlphaFoldDB" id="K3WJ06"/>
<name>K3WJ06_GLOUD</name>